<dbReference type="OrthoDB" id="9812532at2"/>
<dbReference type="RefSeq" id="WP_136959573.1">
    <property type="nucleotide sequence ID" value="NZ_CP039690.1"/>
</dbReference>
<feature type="binding site" evidence="5">
    <location>
        <position position="123"/>
    </location>
    <ligand>
        <name>substrate</name>
    </ligand>
</feature>
<sequence>MIDDPPLITLRRQVPRPTAAQIAALDGVPTGFIVDALGGRGAMAPEIKPVVPEQAIFCGVAVPCHAGPADNLAVFAAFPLVQPGDVLVAAADGYRETAVVGDLVLGMARNLGAVGFVTDGCVRDVPGIREVGLPCFASGVTPNSPAKTGPGTVNLPVVAGGVQIAPGDIVIADSDGVVVVPFARIDGVIARLAAIKAAEAALVARVKAGLTIPDWVKDLHAGGRVQEID</sequence>
<name>A0A4D7B825_9HYPH</name>
<keyword evidence="5" id="KW-0479">Metal-binding</keyword>
<dbReference type="InterPro" id="IPR005493">
    <property type="entry name" value="RraA/RraA-like"/>
</dbReference>
<comment type="cofactor">
    <cofactor evidence="1">
        <name>a divalent metal cation</name>
        <dbReference type="ChEBI" id="CHEBI:60240"/>
    </cofactor>
</comment>
<dbReference type="AlphaFoldDB" id="A0A4D7B825"/>
<dbReference type="EMBL" id="CP039690">
    <property type="protein sequence ID" value="QCI64117.1"/>
    <property type="molecule type" value="Genomic_DNA"/>
</dbReference>
<proteinExistence type="predicted"/>
<evidence type="ECO:0000256" key="3">
    <source>
        <dbReference type="ARBA" id="ARBA00029596"/>
    </source>
</evidence>
<dbReference type="PANTHER" id="PTHR33254">
    <property type="entry name" value="4-HYDROXY-4-METHYL-2-OXOGLUTARATE ALDOLASE 3-RELATED"/>
    <property type="match status" value="1"/>
</dbReference>
<evidence type="ECO:0000256" key="1">
    <source>
        <dbReference type="ARBA" id="ARBA00001968"/>
    </source>
</evidence>
<dbReference type="SUPFAM" id="SSF89562">
    <property type="entry name" value="RraA-like"/>
    <property type="match status" value="1"/>
</dbReference>
<comment type="cofactor">
    <cofactor evidence="5">
        <name>Mg(2+)</name>
        <dbReference type="ChEBI" id="CHEBI:18420"/>
    </cofactor>
</comment>
<dbReference type="CDD" id="cd16841">
    <property type="entry name" value="RraA_family"/>
    <property type="match status" value="1"/>
</dbReference>
<feature type="binding site" evidence="5">
    <location>
        <position position="124"/>
    </location>
    <ligand>
        <name>Mg(2+)</name>
        <dbReference type="ChEBI" id="CHEBI:18420"/>
    </ligand>
</feature>
<dbReference type="Gene3D" id="3.50.30.40">
    <property type="entry name" value="Ribonuclease E inhibitor RraA/RraA-like"/>
    <property type="match status" value="1"/>
</dbReference>
<reference evidence="6 7" key="1">
    <citation type="submission" date="2019-04" db="EMBL/GenBank/DDBJ databases">
        <title>Phreatobacter aquaticus sp. nov.</title>
        <authorList>
            <person name="Choi A."/>
        </authorList>
    </citation>
    <scope>NUCLEOTIDE SEQUENCE [LARGE SCALE GENOMIC DNA]</scope>
    <source>
        <strain evidence="6 7">KCTC 52518</strain>
    </source>
</reference>
<organism evidence="6 7">
    <name type="scientific">Phreatobacter stygius</name>
    <dbReference type="NCBI Taxonomy" id="1940610"/>
    <lineage>
        <taxon>Bacteria</taxon>
        <taxon>Pseudomonadati</taxon>
        <taxon>Pseudomonadota</taxon>
        <taxon>Alphaproteobacteria</taxon>
        <taxon>Hyphomicrobiales</taxon>
        <taxon>Phreatobacteraceae</taxon>
        <taxon>Phreatobacter</taxon>
    </lineage>
</organism>
<feature type="binding site" evidence="5">
    <location>
        <begin position="101"/>
        <end position="104"/>
    </location>
    <ligand>
        <name>substrate</name>
    </ligand>
</feature>
<evidence type="ECO:0000313" key="7">
    <source>
        <dbReference type="Proteomes" id="UP000298781"/>
    </source>
</evidence>
<evidence type="ECO:0000256" key="4">
    <source>
        <dbReference type="ARBA" id="ARBA00030169"/>
    </source>
</evidence>
<dbReference type="Pfam" id="PF03737">
    <property type="entry name" value="RraA-like"/>
    <property type="match status" value="1"/>
</dbReference>
<dbReference type="GO" id="GO:0046872">
    <property type="term" value="F:metal ion binding"/>
    <property type="evidence" value="ECO:0007669"/>
    <property type="project" value="UniProtKB-KW"/>
</dbReference>
<keyword evidence="7" id="KW-1185">Reference proteome</keyword>
<gene>
    <name evidence="6" type="ORF">E8M01_07580</name>
</gene>
<dbReference type="InterPro" id="IPR036704">
    <property type="entry name" value="RraA/RraA-like_sf"/>
</dbReference>
<dbReference type="PANTHER" id="PTHR33254:SF4">
    <property type="entry name" value="4-HYDROXY-4-METHYL-2-OXOGLUTARATE ALDOLASE 3-RELATED"/>
    <property type="match status" value="1"/>
</dbReference>
<dbReference type="KEGG" id="pstg:E8M01_07580"/>
<evidence type="ECO:0000313" key="6">
    <source>
        <dbReference type="EMBL" id="QCI64117.1"/>
    </source>
</evidence>
<evidence type="ECO:0000256" key="2">
    <source>
        <dbReference type="ARBA" id="ARBA00016549"/>
    </source>
</evidence>
<evidence type="ECO:0000256" key="5">
    <source>
        <dbReference type="PIRSR" id="PIRSR605493-1"/>
    </source>
</evidence>
<protein>
    <recommendedName>
        <fullName evidence="2">Putative 4-hydroxy-4-methyl-2-oxoglutarate aldolase</fullName>
    </recommendedName>
    <alternativeName>
        <fullName evidence="3">Regulator of ribonuclease activity homolog</fullName>
    </alternativeName>
    <alternativeName>
        <fullName evidence="4">RraA-like protein</fullName>
    </alternativeName>
</protein>
<dbReference type="Proteomes" id="UP000298781">
    <property type="component" value="Chromosome"/>
</dbReference>
<keyword evidence="5" id="KW-0460">Magnesium</keyword>
<accession>A0A4D7B825</accession>